<proteinExistence type="predicted"/>
<dbReference type="AlphaFoldDB" id="A0A926E687"/>
<dbReference type="RefSeq" id="WP_249295330.1">
    <property type="nucleotide sequence ID" value="NZ_JACRSV010000002.1"/>
</dbReference>
<feature type="domain" description="MobA/VirD2-like nuclease" evidence="2">
    <location>
        <begin position="50"/>
        <end position="146"/>
    </location>
</feature>
<evidence type="ECO:0000313" key="4">
    <source>
        <dbReference type="Proteomes" id="UP000610760"/>
    </source>
</evidence>
<gene>
    <name evidence="3" type="ORF">H8710_09510</name>
</gene>
<protein>
    <submittedName>
        <fullName evidence="3">Relaxase/mobilization nuclease domain-containing protein</fullName>
    </submittedName>
</protein>
<dbReference type="Proteomes" id="UP000610760">
    <property type="component" value="Unassembled WGS sequence"/>
</dbReference>
<organism evidence="3 4">
    <name type="scientific">Fumia xinanensis</name>
    <dbReference type="NCBI Taxonomy" id="2763659"/>
    <lineage>
        <taxon>Bacteria</taxon>
        <taxon>Bacillati</taxon>
        <taxon>Bacillota</taxon>
        <taxon>Clostridia</taxon>
        <taxon>Eubacteriales</taxon>
        <taxon>Oscillospiraceae</taxon>
        <taxon>Fumia</taxon>
    </lineage>
</organism>
<comment type="caution">
    <text evidence="3">The sequence shown here is derived from an EMBL/GenBank/DDBJ whole genome shotgun (WGS) entry which is preliminary data.</text>
</comment>
<dbReference type="Pfam" id="PF03432">
    <property type="entry name" value="Relaxase"/>
    <property type="match status" value="1"/>
</dbReference>
<feature type="coiled-coil region" evidence="1">
    <location>
        <begin position="472"/>
        <end position="503"/>
    </location>
</feature>
<evidence type="ECO:0000256" key="1">
    <source>
        <dbReference type="SAM" id="Coils"/>
    </source>
</evidence>
<keyword evidence="1" id="KW-0175">Coiled coil</keyword>
<evidence type="ECO:0000313" key="3">
    <source>
        <dbReference type="EMBL" id="MBC8560300.1"/>
    </source>
</evidence>
<name>A0A926E687_9FIRM</name>
<sequence length="526" mass="60634">MATFKHISSKNADYSAAEAYLTFEHDEFTMKPTLDENGRLIPRQNYRISTLNCGNEDFAIACLRANLRYGKNQKREDVKSHHYIISFDPKDVPDHGLTVDLAQSLGEKFCKEHFPGHQAIVCTHPDGHNGSGNVHVHIVINSLRIEEVPFMPYMDRPCDTQPGMKHRCTNAAMEYFRSEVMEMCHDAGLYQIDLLNGSKTRVTEREYWAKKKGQLALDEENAVLAEQGLPVKQTKFETDKDKLREEIRMALSDTVSFEGFAEKLLRRGITVKESRGRLSYLTPDRTKPITARKLGDDFDRSAVFAVIVRNTKRVRAKTDPIPSAPAMQKTINERDTVSRMVDIDAAKEKGKGYEHWAKKHNLKNASRAYLLYQEMGFDSPEALAAACDAAHEKLSDIRTEMKSVEATIAEKKEFRDYVLNYHKTRYVVDELKACKKEKARQKYRDEHDSDFIILNAAKRYFDSKGLKKLPSYKALQTEVEQLIKEKNKLYNQYQTAKDEAQRLDTIRHNIEQTLGRKIERKQELER</sequence>
<dbReference type="EMBL" id="JACRSV010000002">
    <property type="protein sequence ID" value="MBC8560300.1"/>
    <property type="molecule type" value="Genomic_DNA"/>
</dbReference>
<dbReference type="InterPro" id="IPR005094">
    <property type="entry name" value="Endonuclease_MobA/VirD2"/>
</dbReference>
<keyword evidence="4" id="KW-1185">Reference proteome</keyword>
<evidence type="ECO:0000259" key="2">
    <source>
        <dbReference type="Pfam" id="PF03432"/>
    </source>
</evidence>
<accession>A0A926E687</accession>
<reference evidence="3" key="1">
    <citation type="submission" date="2020-08" db="EMBL/GenBank/DDBJ databases">
        <title>Genome public.</title>
        <authorList>
            <person name="Liu C."/>
            <person name="Sun Q."/>
        </authorList>
    </citation>
    <scope>NUCLEOTIDE SEQUENCE</scope>
    <source>
        <strain evidence="3">NSJ-33</strain>
    </source>
</reference>